<dbReference type="CDD" id="cd00657">
    <property type="entry name" value="Ferritin_like"/>
    <property type="match status" value="1"/>
</dbReference>
<evidence type="ECO:0000313" key="2">
    <source>
        <dbReference type="Proteomes" id="UP000184048"/>
    </source>
</evidence>
<dbReference type="InterPro" id="IPR009078">
    <property type="entry name" value="Ferritin-like_SF"/>
</dbReference>
<dbReference type="RefSeq" id="WP_072836578.1">
    <property type="nucleotide sequence ID" value="NZ_FQUU01000017.1"/>
</dbReference>
<dbReference type="AlphaFoldDB" id="A0A1M5E757"/>
<keyword evidence="2" id="KW-1185">Reference proteome</keyword>
<proteinExistence type="predicted"/>
<dbReference type="Proteomes" id="UP000184048">
    <property type="component" value="Unassembled WGS sequence"/>
</dbReference>
<dbReference type="SUPFAM" id="SSF47240">
    <property type="entry name" value="Ferritin-like"/>
    <property type="match status" value="1"/>
</dbReference>
<protein>
    <submittedName>
        <fullName evidence="1">Ferritin-like domain-containing protein</fullName>
    </submittedName>
</protein>
<dbReference type="EMBL" id="FQUU01000017">
    <property type="protein sequence ID" value="SHF75016.1"/>
    <property type="molecule type" value="Genomic_DNA"/>
</dbReference>
<reference evidence="1 2" key="1">
    <citation type="submission" date="2016-11" db="EMBL/GenBank/DDBJ databases">
        <authorList>
            <person name="Jaros S."/>
            <person name="Januszkiewicz K."/>
            <person name="Wedrychowicz H."/>
        </authorList>
    </citation>
    <scope>NUCLEOTIDE SEQUENCE [LARGE SCALE GENOMIC DNA]</scope>
    <source>
        <strain evidence="1 2">DSM 18119</strain>
    </source>
</reference>
<organism evidence="1 2">
    <name type="scientific">Flavisolibacter ginsengisoli DSM 18119</name>
    <dbReference type="NCBI Taxonomy" id="1121884"/>
    <lineage>
        <taxon>Bacteria</taxon>
        <taxon>Pseudomonadati</taxon>
        <taxon>Bacteroidota</taxon>
        <taxon>Chitinophagia</taxon>
        <taxon>Chitinophagales</taxon>
        <taxon>Chitinophagaceae</taxon>
        <taxon>Flavisolibacter</taxon>
    </lineage>
</organism>
<evidence type="ECO:0000313" key="1">
    <source>
        <dbReference type="EMBL" id="SHF75016.1"/>
    </source>
</evidence>
<sequence>MNLHNVITEIEKVDPEVYDRLDGRRGALKQFSGIAGKVALASLPLMLSSLFKKTYGQSTSSIVNVLNFALTLEYLESEFYKKGVGTPGLIANADIAGFTVIRDHEVAHVAVLRQTIMQLGGTPVSLTGANFDYTAGNGSMNGPYATVFSNYDTFLAVSQAFEDTGVRAYKGQAGNLISNNDVLTAALQIHSVEARHASYVRHLRQARGVTANKPWITGNNAGGIPGVEAVYAGEENTSQAGVQITGINGTSISANAASEAFDEPLTQAQVTSIVDPFIV</sequence>
<gene>
    <name evidence="1" type="ORF">SAMN02745131_03449</name>
</gene>
<name>A0A1M5E757_9BACT</name>
<dbReference type="OrthoDB" id="954262at2"/>
<dbReference type="STRING" id="1121884.SAMN02745131_03449"/>
<dbReference type="Pfam" id="PF13668">
    <property type="entry name" value="Ferritin_2"/>
    <property type="match status" value="1"/>
</dbReference>
<accession>A0A1M5E757</accession>